<name>A0A1H3C8W7_9RHOB</name>
<reference evidence="1 2" key="1">
    <citation type="submission" date="2016-10" db="EMBL/GenBank/DDBJ databases">
        <authorList>
            <person name="Varghese N."/>
            <person name="Submissions S."/>
        </authorList>
    </citation>
    <scope>NUCLEOTIDE SEQUENCE [LARGE SCALE GENOMIC DNA]</scope>
    <source>
        <strain evidence="1 2">DSM 24802</strain>
    </source>
</reference>
<dbReference type="EMBL" id="FNOB01000018">
    <property type="protein sequence ID" value="SDX50561.1"/>
    <property type="molecule type" value="Genomic_DNA"/>
</dbReference>
<proteinExistence type="predicted"/>
<evidence type="ECO:0000313" key="1">
    <source>
        <dbReference type="EMBL" id="SDX50561.1"/>
    </source>
</evidence>
<keyword evidence="2" id="KW-1185">Reference proteome</keyword>
<protein>
    <submittedName>
        <fullName evidence="1">Uncharacterized protein</fullName>
    </submittedName>
</protein>
<dbReference type="Proteomes" id="UP000199541">
    <property type="component" value="Unassembled WGS sequence"/>
</dbReference>
<sequence length="73" mass="8759">MQHLDLAINVYAEEDRSKRFKESLQFGKVQDATFRTHLFRIEAIPFVSLFSFCEMFLQSRVLLSEWLTDLMKR</sequence>
<evidence type="ECO:0000313" key="2">
    <source>
        <dbReference type="Proteomes" id="UP000199541"/>
    </source>
</evidence>
<gene>
    <name evidence="1" type="ORF">SAMN05444006_11852</name>
</gene>
<accession>A0A1H3C8W7</accession>
<comment type="caution">
    <text evidence="1">The sequence shown here is derived from an EMBL/GenBank/DDBJ whole genome shotgun (WGS) entry which is preliminary data.</text>
</comment>
<organism evidence="1 2">
    <name type="scientific">Allgaiera indica</name>
    <dbReference type="NCBI Taxonomy" id="765699"/>
    <lineage>
        <taxon>Bacteria</taxon>
        <taxon>Pseudomonadati</taxon>
        <taxon>Pseudomonadota</taxon>
        <taxon>Alphaproteobacteria</taxon>
        <taxon>Rhodobacterales</taxon>
        <taxon>Paracoccaceae</taxon>
        <taxon>Allgaiera</taxon>
    </lineage>
</organism>